<keyword evidence="2" id="KW-0804">Transcription</keyword>
<dbReference type="EMBL" id="VISQ01000001">
    <property type="protein sequence ID" value="TVZ69726.1"/>
    <property type="molecule type" value="Genomic_DNA"/>
</dbReference>
<dbReference type="Gene3D" id="1.10.10.10">
    <property type="entry name" value="Winged helix-like DNA-binding domain superfamily/Winged helix DNA-binding domain"/>
    <property type="match status" value="1"/>
</dbReference>
<gene>
    <name evidence="3" type="ORF">FHU10_2256</name>
</gene>
<name>A0A542CWM5_SERFO</name>
<reference evidence="3" key="2">
    <citation type="submission" date="2019-08" db="EMBL/GenBank/DDBJ databases">
        <title>Investigation of anaerobic lignin degradation for improved lignocellulosic biofuels.</title>
        <authorList>
            <person name="Deangelis K.PhD."/>
        </authorList>
    </citation>
    <scope>NUCLEOTIDE SEQUENCE [LARGE SCALE GENOMIC DNA]</scope>
    <source>
        <strain evidence="3">128R</strain>
    </source>
</reference>
<keyword evidence="1" id="KW-0805">Transcription regulation</keyword>
<proteinExistence type="predicted"/>
<evidence type="ECO:0000256" key="2">
    <source>
        <dbReference type="ARBA" id="ARBA00023163"/>
    </source>
</evidence>
<dbReference type="OrthoDB" id="6555711at2"/>
<evidence type="ECO:0000313" key="3">
    <source>
        <dbReference type="EMBL" id="TVZ69726.1"/>
    </source>
</evidence>
<evidence type="ECO:0000256" key="1">
    <source>
        <dbReference type="ARBA" id="ARBA00023015"/>
    </source>
</evidence>
<comment type="caution">
    <text evidence="3">The sequence shown here is derived from an EMBL/GenBank/DDBJ whole genome shotgun (WGS) entry which is preliminary data.</text>
</comment>
<sequence>MEKTPITYEVRKLHMLNVLQGLCSERIALDTLQEPPPPELWPKTRELADKCGENIYVTRTLLLALEKEGKVHCTHRSINNSLRWYICTEQASSRKE</sequence>
<organism evidence="3">
    <name type="scientific">Serratia fonticola</name>
    <dbReference type="NCBI Taxonomy" id="47917"/>
    <lineage>
        <taxon>Bacteria</taxon>
        <taxon>Pseudomonadati</taxon>
        <taxon>Pseudomonadota</taxon>
        <taxon>Gammaproteobacteria</taxon>
        <taxon>Enterobacterales</taxon>
        <taxon>Yersiniaceae</taxon>
        <taxon>Serratia</taxon>
    </lineage>
</organism>
<dbReference type="GO" id="GO:0006355">
    <property type="term" value="P:regulation of DNA-templated transcription"/>
    <property type="evidence" value="ECO:0007669"/>
    <property type="project" value="InterPro"/>
</dbReference>
<dbReference type="InterPro" id="IPR036388">
    <property type="entry name" value="WH-like_DNA-bd_sf"/>
</dbReference>
<protein>
    <submittedName>
        <fullName evidence="3">FaeA-like protein</fullName>
    </submittedName>
</protein>
<reference evidence="3" key="1">
    <citation type="submission" date="2019-06" db="EMBL/GenBank/DDBJ databases">
        <authorList>
            <person name="Deangelis K."/>
            <person name="Huntemann M."/>
            <person name="Clum A."/>
            <person name="Pillay M."/>
            <person name="Palaniappan K."/>
            <person name="Varghese N."/>
            <person name="Mikhailova N."/>
            <person name="Stamatis D."/>
            <person name="Reddy T."/>
            <person name="Daum C."/>
            <person name="Shapiro N."/>
            <person name="Ivanova N."/>
            <person name="Kyrpides N."/>
            <person name="Woyke T."/>
        </authorList>
    </citation>
    <scope>NUCLEOTIDE SEQUENCE [LARGE SCALE GENOMIC DNA]</scope>
    <source>
        <strain evidence="3">128R</strain>
    </source>
</reference>
<accession>A0A542CWM5</accession>
<dbReference type="InterPro" id="IPR006793">
    <property type="entry name" value="FaeA"/>
</dbReference>
<dbReference type="AlphaFoldDB" id="A0A542CWM5"/>
<dbReference type="Pfam" id="PF04703">
    <property type="entry name" value="FaeA"/>
    <property type="match status" value="1"/>
</dbReference>